<dbReference type="AlphaFoldDB" id="A0A2S5CWF3"/>
<dbReference type="GO" id="GO:0003676">
    <property type="term" value="F:nucleic acid binding"/>
    <property type="evidence" value="ECO:0007669"/>
    <property type="project" value="InterPro"/>
</dbReference>
<dbReference type="RefSeq" id="WP_103977715.1">
    <property type="nucleotide sequence ID" value="NZ_PGLV01000002.1"/>
</dbReference>
<proteinExistence type="predicted"/>
<sequence>MLVTIQKITNSLVEATESYEVKTFKELGITEKMIEDYIRKNIGDILEDETLLIVGQQVRNIAKGRNDLVAVDENGCLVLIEIKRDLIDISRRTEPLEFQSIRYASSCATIKSPEELVSVMFEQYVQNNSSINDGTTSAHEQALEQLLRFLETNQALQTFNNKQRIMLFAAEYDQQALSAFAWLIDAGVDISLYTITPYEAEKNENILLDIVKILPLGNSEDFYVSLVPSNIKPESRISRRIKPKMPQLMKWGIIKKDDTLSIKGRTSSEATIVSDKEVSYQGNKMKYNEWGQKVTGWSTINIYEWALLEKEGQTLTLAEWREKKIEEENQNS</sequence>
<comment type="caution">
    <text evidence="1">The sequence shown here is derived from an EMBL/GenBank/DDBJ whole genome shotgun (WGS) entry which is preliminary data.</text>
</comment>
<dbReference type="InterPro" id="IPR011856">
    <property type="entry name" value="tRNA_endonuc-like_dom_sf"/>
</dbReference>
<accession>A0A2S5CWF3</accession>
<keyword evidence="2" id="KW-1185">Reference proteome</keyword>
<evidence type="ECO:0000313" key="1">
    <source>
        <dbReference type="EMBL" id="POZ55077.1"/>
    </source>
</evidence>
<name>A0A2S5CWF3_LYSSH</name>
<dbReference type="Proteomes" id="UP000237319">
    <property type="component" value="Unassembled WGS sequence"/>
</dbReference>
<evidence type="ECO:0000313" key="2">
    <source>
        <dbReference type="Proteomes" id="UP000237319"/>
    </source>
</evidence>
<protein>
    <recommendedName>
        <fullName evidence="3">RAMA domain-containing protein</fullName>
    </recommendedName>
</protein>
<organism evidence="1 2">
    <name type="scientific">Lysinibacillus sphaericus</name>
    <name type="common">Bacillus sphaericus</name>
    <dbReference type="NCBI Taxonomy" id="1421"/>
    <lineage>
        <taxon>Bacteria</taxon>
        <taxon>Bacillati</taxon>
        <taxon>Bacillota</taxon>
        <taxon>Bacilli</taxon>
        <taxon>Bacillales</taxon>
        <taxon>Bacillaceae</taxon>
        <taxon>Lysinibacillus</taxon>
    </lineage>
</organism>
<reference evidence="1 2" key="1">
    <citation type="submission" date="2017-11" db="EMBL/GenBank/DDBJ databases">
        <title>Genome sequence of Lysinibacillus sphaericus, a lignin-degrading bacteria isolated from municipal solid waste soil.</title>
        <authorList>
            <person name="Persinoti G.F."/>
            <person name="Paixao D.A."/>
            <person name="Bugg T.D."/>
            <person name="Squina F.M."/>
        </authorList>
    </citation>
    <scope>NUCLEOTIDE SEQUENCE [LARGE SCALE GENOMIC DNA]</scope>
    <source>
        <strain evidence="1 2">A1</strain>
    </source>
</reference>
<evidence type="ECO:0008006" key="3">
    <source>
        <dbReference type="Google" id="ProtNLM"/>
    </source>
</evidence>
<gene>
    <name evidence="1" type="ORF">LYSIN_03374</name>
</gene>
<dbReference type="Gene3D" id="3.40.1350.10">
    <property type="match status" value="1"/>
</dbReference>
<dbReference type="EMBL" id="PGLV01000002">
    <property type="protein sequence ID" value="POZ55077.1"/>
    <property type="molecule type" value="Genomic_DNA"/>
</dbReference>